<dbReference type="OrthoDB" id="432970at2759"/>
<evidence type="ECO:0000256" key="2">
    <source>
        <dbReference type="ARBA" id="ARBA00022771"/>
    </source>
</evidence>
<sequence>MSSSRILHLIKKSRTDMSAFMELTSKLGDIPTKNLLDYVELCHYHLRKPVDGTLSKGVNEGPVWIAASLAGISGITSDMILIEGPLGQRIRKCWPDIVRWAKAITLKNPVPALFGSFCDALGSIFNMILIVSESLLDKSDVYDLAIDLWKGREISGTDCHTELPLLGCLTTPSGQDLETLLRRTGYDGKQIVKKSVDRLKIALASTPIEHQKIIASVSLLGSFVESSLDSVSTAVLLSEAPTVMSSSLARLVKDEADFRLRKNTVMALLRFLNGYIQDGPFNVEELMMHGFLYNCLETASVHPGDDDDDDLSGSCIKEMLPSLAYHDTLWAVADGFGEIFEDGHSVTNLLKKAHANFLSAWGTFQALLLEQILLSCLFERGYERERGACANQSCRKLADRRVFKKCAGCGFTLYCSESCQKQNWSHHRKDCKKVDEDNESEYKESSNQFPRKVATAQINRYWSDILVLAKKNNVPEETLGIRVDYSEYPFKIGVFDSLPFTSSDTNAGYVDEGNDPSRSNRSYYPMVAKEALRRTQDGQRCIMLVVIQFDGRELPSLAYLEDATSLSPSSGVLTIDSHYVDESGNRLYPREDDALAEALKEARTRLKNDVDGFWADQEFYDVADEVLGG</sequence>
<dbReference type="Pfam" id="PF01753">
    <property type="entry name" value="zf-MYND"/>
    <property type="match status" value="1"/>
</dbReference>
<evidence type="ECO:0000256" key="1">
    <source>
        <dbReference type="ARBA" id="ARBA00022723"/>
    </source>
</evidence>
<dbReference type="SUPFAM" id="SSF144232">
    <property type="entry name" value="HIT/MYND zinc finger-like"/>
    <property type="match status" value="1"/>
</dbReference>
<evidence type="ECO:0000313" key="6">
    <source>
        <dbReference type="EMBL" id="KLO13420.1"/>
    </source>
</evidence>
<evidence type="ECO:0000256" key="4">
    <source>
        <dbReference type="PROSITE-ProRule" id="PRU00134"/>
    </source>
</evidence>
<keyword evidence="3" id="KW-0862">Zinc</keyword>
<dbReference type="STRING" id="27342.A0A0H2RNB4"/>
<dbReference type="InterPro" id="IPR002893">
    <property type="entry name" value="Znf_MYND"/>
</dbReference>
<keyword evidence="2 4" id="KW-0863">Zinc-finger</keyword>
<dbReference type="PROSITE" id="PS50865">
    <property type="entry name" value="ZF_MYND_2"/>
    <property type="match status" value="1"/>
</dbReference>
<dbReference type="GO" id="GO:0008270">
    <property type="term" value="F:zinc ion binding"/>
    <property type="evidence" value="ECO:0007669"/>
    <property type="project" value="UniProtKB-KW"/>
</dbReference>
<protein>
    <recommendedName>
        <fullName evidence="5">MYND-type domain-containing protein</fullName>
    </recommendedName>
</protein>
<organism evidence="6 7">
    <name type="scientific">Schizopora paradoxa</name>
    <dbReference type="NCBI Taxonomy" id="27342"/>
    <lineage>
        <taxon>Eukaryota</taxon>
        <taxon>Fungi</taxon>
        <taxon>Dikarya</taxon>
        <taxon>Basidiomycota</taxon>
        <taxon>Agaricomycotina</taxon>
        <taxon>Agaricomycetes</taxon>
        <taxon>Hymenochaetales</taxon>
        <taxon>Schizoporaceae</taxon>
        <taxon>Schizopora</taxon>
    </lineage>
</organism>
<proteinExistence type="predicted"/>
<name>A0A0H2RNB4_9AGAM</name>
<dbReference type="InParanoid" id="A0A0H2RNB4"/>
<evidence type="ECO:0000313" key="7">
    <source>
        <dbReference type="Proteomes" id="UP000053477"/>
    </source>
</evidence>
<evidence type="ECO:0000256" key="3">
    <source>
        <dbReference type="ARBA" id="ARBA00022833"/>
    </source>
</evidence>
<keyword evidence="1" id="KW-0479">Metal-binding</keyword>
<feature type="domain" description="MYND-type" evidence="5">
    <location>
        <begin position="391"/>
        <end position="431"/>
    </location>
</feature>
<keyword evidence="7" id="KW-1185">Reference proteome</keyword>
<dbReference type="Gene3D" id="6.10.140.2220">
    <property type="match status" value="1"/>
</dbReference>
<dbReference type="AlphaFoldDB" id="A0A0H2RNB4"/>
<reference evidence="6 7" key="1">
    <citation type="submission" date="2015-04" db="EMBL/GenBank/DDBJ databases">
        <title>Complete genome sequence of Schizopora paradoxa KUC8140, a cosmopolitan wood degrader in East Asia.</title>
        <authorList>
            <consortium name="DOE Joint Genome Institute"/>
            <person name="Min B."/>
            <person name="Park H."/>
            <person name="Jang Y."/>
            <person name="Kim J.-J."/>
            <person name="Kim K.H."/>
            <person name="Pangilinan J."/>
            <person name="Lipzen A."/>
            <person name="Riley R."/>
            <person name="Grigoriev I.V."/>
            <person name="Spatafora J.W."/>
            <person name="Choi I.-G."/>
        </authorList>
    </citation>
    <scope>NUCLEOTIDE SEQUENCE [LARGE SCALE GENOMIC DNA]</scope>
    <source>
        <strain evidence="6 7">KUC8140</strain>
    </source>
</reference>
<accession>A0A0H2RNB4</accession>
<evidence type="ECO:0000259" key="5">
    <source>
        <dbReference type="PROSITE" id="PS50865"/>
    </source>
</evidence>
<dbReference type="Proteomes" id="UP000053477">
    <property type="component" value="Unassembled WGS sequence"/>
</dbReference>
<gene>
    <name evidence="6" type="ORF">SCHPADRAFT_997319</name>
</gene>
<dbReference type="EMBL" id="KQ085959">
    <property type="protein sequence ID" value="KLO13420.1"/>
    <property type="molecule type" value="Genomic_DNA"/>
</dbReference>